<organism evidence="2 3">
    <name type="scientific">Hymenobacter defluvii</name>
    <dbReference type="NCBI Taxonomy" id="2054411"/>
    <lineage>
        <taxon>Bacteria</taxon>
        <taxon>Pseudomonadati</taxon>
        <taxon>Bacteroidota</taxon>
        <taxon>Cytophagia</taxon>
        <taxon>Cytophagales</taxon>
        <taxon>Hymenobacteraceae</taxon>
        <taxon>Hymenobacter</taxon>
    </lineage>
</organism>
<comment type="caution">
    <text evidence="2">The sequence shown here is derived from an EMBL/GenBank/DDBJ whole genome shotgun (WGS) entry which is preliminary data.</text>
</comment>
<keyword evidence="3" id="KW-1185">Reference proteome</keyword>
<evidence type="ECO:0000256" key="1">
    <source>
        <dbReference type="SAM" id="Phobius"/>
    </source>
</evidence>
<sequence>MDTLRVITLIIKQLGVPLTTIIAIGSAAAGLWLSLKQYRLKTLSETRLNKAASIEADINLMKLFSELMNTAHARNTYQVSEKAIEMLLQQDTMRALLSAGTNMSLNTLLSQAVISIPVGAASQDAAIAAIATLGKKHEVLLDAAIQGLESLSHIKGDVTDKYILELKQLRNNL</sequence>
<reference evidence="2 3" key="1">
    <citation type="submission" date="2021-03" db="EMBL/GenBank/DDBJ databases">
        <authorList>
            <person name="Kim M.K."/>
        </authorList>
    </citation>
    <scope>NUCLEOTIDE SEQUENCE [LARGE SCALE GENOMIC DNA]</scope>
    <source>
        <strain evidence="2 3">BT507</strain>
    </source>
</reference>
<keyword evidence="1" id="KW-1133">Transmembrane helix</keyword>
<protein>
    <submittedName>
        <fullName evidence="2">Uncharacterized protein</fullName>
    </submittedName>
</protein>
<proteinExistence type="predicted"/>
<evidence type="ECO:0000313" key="3">
    <source>
        <dbReference type="Proteomes" id="UP000670527"/>
    </source>
</evidence>
<dbReference type="Proteomes" id="UP000670527">
    <property type="component" value="Unassembled WGS sequence"/>
</dbReference>
<feature type="transmembrane region" description="Helical" evidence="1">
    <location>
        <begin position="14"/>
        <end position="35"/>
    </location>
</feature>
<accession>A0ABS3T661</accession>
<keyword evidence="1" id="KW-0472">Membrane</keyword>
<dbReference type="EMBL" id="JAGETX010000001">
    <property type="protein sequence ID" value="MBO3269116.1"/>
    <property type="molecule type" value="Genomic_DNA"/>
</dbReference>
<keyword evidence="1" id="KW-0812">Transmembrane</keyword>
<dbReference type="RefSeq" id="WP_208305923.1">
    <property type="nucleotide sequence ID" value="NZ_JAGETX010000001.1"/>
</dbReference>
<name>A0ABS3T661_9BACT</name>
<gene>
    <name evidence="2" type="ORF">J4D97_00525</name>
</gene>
<evidence type="ECO:0000313" key="2">
    <source>
        <dbReference type="EMBL" id="MBO3269116.1"/>
    </source>
</evidence>